<evidence type="ECO:0000259" key="6">
    <source>
        <dbReference type="PROSITE" id="PS50181"/>
    </source>
</evidence>
<evidence type="ECO:0000256" key="2">
    <source>
        <dbReference type="ARBA" id="ARBA00022786"/>
    </source>
</evidence>
<dbReference type="SMART" id="SM00256">
    <property type="entry name" value="FBOX"/>
    <property type="match status" value="1"/>
</dbReference>
<evidence type="ECO:0000313" key="8">
    <source>
        <dbReference type="Proteomes" id="UP000289886"/>
    </source>
</evidence>
<evidence type="ECO:0000256" key="1">
    <source>
        <dbReference type="ARBA" id="ARBA00003437"/>
    </source>
</evidence>
<reference evidence="7 8" key="1">
    <citation type="submission" date="2019-01" db="EMBL/GenBank/DDBJ databases">
        <title>Draft Genome and Complete Hox-Cluster Characterization of the Sterlet Sturgeon (Acipenser ruthenus).</title>
        <authorList>
            <person name="Wei Q."/>
        </authorList>
    </citation>
    <scope>NUCLEOTIDE SEQUENCE [LARGE SCALE GENOMIC DNA]</scope>
    <source>
        <strain evidence="7">WHYD16114868_AA</strain>
        <tissue evidence="7">Blood</tissue>
    </source>
</reference>
<keyword evidence="2" id="KW-0833">Ubl conjugation pathway</keyword>
<name>A0A662YKX2_ACIRT</name>
<evidence type="ECO:0000256" key="4">
    <source>
        <dbReference type="ARBA" id="ARBA00070268"/>
    </source>
</evidence>
<feature type="domain" description="F-box" evidence="6">
    <location>
        <begin position="1"/>
        <end position="43"/>
    </location>
</feature>
<sequence>MEIPVEILAQVFSYLPLCDRYSASSVCKAWAEAISFPTIWYYTEVSCESGTEEHALQTFCQFLTKVKHLKIVLNQSEAINRGIAIKVIKHATDANSRLRNLCVSCTGDNPLFYSGQDILQTFRNICQNESSGLSLREVDFRHMPFTLDDSLIMLIATRSPHLQKLYINNQTLVCNVTAETVKHVLTVCPELSTLGVFYASLSENVLSELLKPERPPFQLLELFCERLDKYIPAISRQFWVTLCKRHPSLSVNMILDHTLPAKKITWILQPGIPMKSLDLITYTYLVKEVHFVAKNYHASLDRLVLQTTSSEKLNSALIELASCCVSLKEIHCYCVVSQEVVQAFISCCPGLRRYTLKTVKELHPWRCTVIK</sequence>
<dbReference type="Pfam" id="PF12937">
    <property type="entry name" value="F-box-like"/>
    <property type="match status" value="1"/>
</dbReference>
<evidence type="ECO:0000313" key="7">
    <source>
        <dbReference type="EMBL" id="RXM97410.1"/>
    </source>
</evidence>
<accession>A0A662YKX2</accession>
<dbReference type="InterPro" id="IPR001810">
    <property type="entry name" value="F-box_dom"/>
</dbReference>
<dbReference type="FunFam" id="3.80.10.10:FF:000260">
    <property type="entry name" value="F-box/LRR-repeat protein 8"/>
    <property type="match status" value="1"/>
</dbReference>
<dbReference type="PANTHER" id="PTHR20872">
    <property type="match status" value="1"/>
</dbReference>
<comment type="subunit">
    <text evidence="3">Directly interacts with SKP1 and CUL1.</text>
</comment>
<evidence type="ECO:0000256" key="3">
    <source>
        <dbReference type="ARBA" id="ARBA00062469"/>
    </source>
</evidence>
<comment type="function">
    <text evidence="1">Substrate-recognition component of the SCF (SKP1-CUL1-F-box protein)-type E3 ubiquitin ligase complex.</text>
</comment>
<dbReference type="PANTHER" id="PTHR20872:SF1">
    <property type="entry name" value="F-BOX DOMAIN-CONTAINING PROTEIN"/>
    <property type="match status" value="1"/>
</dbReference>
<dbReference type="Proteomes" id="UP000289886">
    <property type="component" value="Unassembled WGS sequence"/>
</dbReference>
<dbReference type="FunFam" id="1.20.1280.50:FF:000005">
    <property type="entry name" value="F-box/LRR-repeat protein 3 isoform X1"/>
    <property type="match status" value="1"/>
</dbReference>
<dbReference type="PROSITE" id="PS50181">
    <property type="entry name" value="FBOX"/>
    <property type="match status" value="1"/>
</dbReference>
<gene>
    <name evidence="7" type="ORF">EOD39_14470</name>
</gene>
<dbReference type="InterPro" id="IPR036047">
    <property type="entry name" value="F-box-like_dom_sf"/>
</dbReference>
<organism evidence="7 8">
    <name type="scientific">Acipenser ruthenus</name>
    <name type="common">Sterlet sturgeon</name>
    <dbReference type="NCBI Taxonomy" id="7906"/>
    <lineage>
        <taxon>Eukaryota</taxon>
        <taxon>Metazoa</taxon>
        <taxon>Chordata</taxon>
        <taxon>Craniata</taxon>
        <taxon>Vertebrata</taxon>
        <taxon>Euteleostomi</taxon>
        <taxon>Actinopterygii</taxon>
        <taxon>Chondrostei</taxon>
        <taxon>Acipenseriformes</taxon>
        <taxon>Acipenseridae</taxon>
        <taxon>Acipenser</taxon>
    </lineage>
</organism>
<protein>
    <recommendedName>
        <fullName evidence="4">F-box/LRR-repeat protein 8</fullName>
    </recommendedName>
    <alternativeName>
        <fullName evidence="5">F-box and leucine-rich repeat protein 8</fullName>
    </alternativeName>
</protein>
<comment type="caution">
    <text evidence="7">The sequence shown here is derived from an EMBL/GenBank/DDBJ whole genome shotgun (WGS) entry which is preliminary data.</text>
</comment>
<dbReference type="Gene3D" id="3.80.10.10">
    <property type="entry name" value="Ribonuclease Inhibitor"/>
    <property type="match status" value="1"/>
</dbReference>
<proteinExistence type="predicted"/>
<dbReference type="AlphaFoldDB" id="A0A662YKX2"/>
<dbReference type="EMBL" id="SCEB01001102">
    <property type="protein sequence ID" value="RXM97410.1"/>
    <property type="molecule type" value="Genomic_DNA"/>
</dbReference>
<evidence type="ECO:0000256" key="5">
    <source>
        <dbReference type="ARBA" id="ARBA00077971"/>
    </source>
</evidence>
<dbReference type="SUPFAM" id="SSF52047">
    <property type="entry name" value="RNI-like"/>
    <property type="match status" value="1"/>
</dbReference>
<keyword evidence="8" id="KW-1185">Reference proteome</keyword>
<dbReference type="InterPro" id="IPR032675">
    <property type="entry name" value="LRR_dom_sf"/>
</dbReference>
<dbReference type="SUPFAM" id="SSF81383">
    <property type="entry name" value="F-box domain"/>
    <property type="match status" value="1"/>
</dbReference>
<dbReference type="Gene3D" id="1.20.1280.50">
    <property type="match status" value="1"/>
</dbReference>